<name>A0A851MV95_9DEND</name>
<organism evidence="1 2">
    <name type="scientific">Campylorhamphus procurvoides</name>
    <dbReference type="NCBI Taxonomy" id="190295"/>
    <lineage>
        <taxon>Eukaryota</taxon>
        <taxon>Metazoa</taxon>
        <taxon>Chordata</taxon>
        <taxon>Craniata</taxon>
        <taxon>Vertebrata</taxon>
        <taxon>Euteleostomi</taxon>
        <taxon>Archelosauria</taxon>
        <taxon>Archosauria</taxon>
        <taxon>Dinosauria</taxon>
        <taxon>Saurischia</taxon>
        <taxon>Theropoda</taxon>
        <taxon>Coelurosauria</taxon>
        <taxon>Aves</taxon>
        <taxon>Neognathae</taxon>
        <taxon>Neoaves</taxon>
        <taxon>Telluraves</taxon>
        <taxon>Australaves</taxon>
        <taxon>Passeriformes</taxon>
        <taxon>Dendrocolaptidae</taxon>
        <taxon>Campylorhamphus</taxon>
    </lineage>
</organism>
<sequence>VITTRLTKACLINPRQREFIKSTGCSKNLSLLQLLFYNVQKEHRQLRLVFVDIVKAFDAVNHQHILMGLK</sequence>
<protein>
    <submittedName>
        <fullName evidence="1">POLR protein</fullName>
    </submittedName>
</protein>
<feature type="non-terminal residue" evidence="1">
    <location>
        <position position="1"/>
    </location>
</feature>
<keyword evidence="2" id="KW-1185">Reference proteome</keyword>
<accession>A0A851MV95</accession>
<comment type="caution">
    <text evidence="1">The sequence shown here is derived from an EMBL/GenBank/DDBJ whole genome shotgun (WGS) entry which is preliminary data.</text>
</comment>
<feature type="non-terminal residue" evidence="1">
    <location>
        <position position="70"/>
    </location>
</feature>
<dbReference type="OrthoDB" id="10063195at2759"/>
<evidence type="ECO:0000313" key="2">
    <source>
        <dbReference type="Proteomes" id="UP000614027"/>
    </source>
</evidence>
<gene>
    <name evidence="1" type="primary">Pol_1</name>
    <name evidence="1" type="ORF">CAMPRO_R15888</name>
</gene>
<reference evidence="1" key="1">
    <citation type="submission" date="2019-09" db="EMBL/GenBank/DDBJ databases">
        <title>Bird 10,000 Genomes (B10K) Project - Family phase.</title>
        <authorList>
            <person name="Zhang G."/>
        </authorList>
    </citation>
    <scope>NUCLEOTIDE SEQUENCE</scope>
    <source>
        <strain evidence="1">B10K-DU-001-09</strain>
        <tissue evidence="1">Muscle</tissue>
    </source>
</reference>
<dbReference type="AlphaFoldDB" id="A0A851MV95"/>
<dbReference type="Proteomes" id="UP000614027">
    <property type="component" value="Unassembled WGS sequence"/>
</dbReference>
<dbReference type="EMBL" id="WBMV01004989">
    <property type="protein sequence ID" value="NXC31044.1"/>
    <property type="molecule type" value="Genomic_DNA"/>
</dbReference>
<evidence type="ECO:0000313" key="1">
    <source>
        <dbReference type="EMBL" id="NXC31044.1"/>
    </source>
</evidence>
<proteinExistence type="predicted"/>